<organism evidence="1 2">
    <name type="scientific">Thalassiosira oceanica</name>
    <name type="common">Marine diatom</name>
    <dbReference type="NCBI Taxonomy" id="159749"/>
    <lineage>
        <taxon>Eukaryota</taxon>
        <taxon>Sar</taxon>
        <taxon>Stramenopiles</taxon>
        <taxon>Ochrophyta</taxon>
        <taxon>Bacillariophyta</taxon>
        <taxon>Coscinodiscophyceae</taxon>
        <taxon>Thalassiosirophycidae</taxon>
        <taxon>Thalassiosirales</taxon>
        <taxon>Thalassiosiraceae</taxon>
        <taxon>Thalassiosira</taxon>
    </lineage>
</organism>
<dbReference type="InterPro" id="IPR015943">
    <property type="entry name" value="WD40/YVTN_repeat-like_dom_sf"/>
</dbReference>
<dbReference type="OrthoDB" id="45009at2759"/>
<dbReference type="SMART" id="SM00320">
    <property type="entry name" value="WD40"/>
    <property type="match status" value="1"/>
</dbReference>
<name>K0RBE9_THAOC</name>
<dbReference type="AlphaFoldDB" id="K0RBE9"/>
<proteinExistence type="predicted"/>
<dbReference type="InterPro" id="IPR036322">
    <property type="entry name" value="WD40_repeat_dom_sf"/>
</dbReference>
<comment type="caution">
    <text evidence="1">The sequence shown here is derived from an EMBL/GenBank/DDBJ whole genome shotgun (WGS) entry which is preliminary data.</text>
</comment>
<keyword evidence="2" id="KW-1185">Reference proteome</keyword>
<sequence>VTLIGSAEKLIEKSLDERPLFEEDLTQEEVWRLRRGQDADAEMADAVDIVALQREVGMDRDDGKADAYQYNRLVTGLPQRQINDTLVGRKNGPDPTLKGEEAMTLGMELRRAWVLETLRVDAGRASCETSASAGVFSIQIKKSCLYGANKKGNHCCLRIAGPRPSGSECLADQRFCPKGVCVVDLNTQSATHVLDGHKDTVMCVRSLPDGSLLTGGGKLDATVKLWSCDQLERGRRYRRD</sequence>
<dbReference type="Pfam" id="PF00400">
    <property type="entry name" value="WD40"/>
    <property type="match status" value="1"/>
</dbReference>
<feature type="non-terminal residue" evidence="1">
    <location>
        <position position="1"/>
    </location>
</feature>
<dbReference type="Proteomes" id="UP000266841">
    <property type="component" value="Unassembled WGS sequence"/>
</dbReference>
<gene>
    <name evidence="1" type="ORF">THAOC_30462</name>
</gene>
<dbReference type="InterPro" id="IPR001680">
    <property type="entry name" value="WD40_rpt"/>
</dbReference>
<evidence type="ECO:0000313" key="2">
    <source>
        <dbReference type="Proteomes" id="UP000266841"/>
    </source>
</evidence>
<accession>K0RBE9</accession>
<protein>
    <submittedName>
        <fullName evidence="1">Uncharacterized protein</fullName>
    </submittedName>
</protein>
<dbReference type="EMBL" id="AGNL01043485">
    <property type="protein sequence ID" value="EJK50535.1"/>
    <property type="molecule type" value="Genomic_DNA"/>
</dbReference>
<dbReference type="Gene3D" id="2.130.10.10">
    <property type="entry name" value="YVTN repeat-like/Quinoprotein amine dehydrogenase"/>
    <property type="match status" value="1"/>
</dbReference>
<dbReference type="SUPFAM" id="SSF50978">
    <property type="entry name" value="WD40 repeat-like"/>
    <property type="match status" value="1"/>
</dbReference>
<evidence type="ECO:0000313" key="1">
    <source>
        <dbReference type="EMBL" id="EJK50535.1"/>
    </source>
</evidence>
<reference evidence="1 2" key="1">
    <citation type="journal article" date="2012" name="Genome Biol.">
        <title>Genome and low-iron response of an oceanic diatom adapted to chronic iron limitation.</title>
        <authorList>
            <person name="Lommer M."/>
            <person name="Specht M."/>
            <person name="Roy A.S."/>
            <person name="Kraemer L."/>
            <person name="Andreson R."/>
            <person name="Gutowska M.A."/>
            <person name="Wolf J."/>
            <person name="Bergner S.V."/>
            <person name="Schilhabel M.B."/>
            <person name="Klostermeier U.C."/>
            <person name="Beiko R.G."/>
            <person name="Rosenstiel P."/>
            <person name="Hippler M."/>
            <person name="Laroche J."/>
        </authorList>
    </citation>
    <scope>NUCLEOTIDE SEQUENCE [LARGE SCALE GENOMIC DNA]</scope>
    <source>
        <strain evidence="1 2">CCMP1005</strain>
    </source>
</reference>